<protein>
    <submittedName>
        <fullName evidence="1">Uncharacterized protein</fullName>
    </submittedName>
</protein>
<evidence type="ECO:0000313" key="1">
    <source>
        <dbReference type="EMBL" id="KAI0298379.1"/>
    </source>
</evidence>
<dbReference type="AlphaFoldDB" id="A0AAD4QMA0"/>
<reference evidence="1" key="1">
    <citation type="journal article" date="2022" name="New Phytol.">
        <title>Evolutionary transition to the ectomycorrhizal habit in the genomes of a hyperdiverse lineage of mushroom-forming fungi.</title>
        <authorList>
            <person name="Looney B."/>
            <person name="Miyauchi S."/>
            <person name="Morin E."/>
            <person name="Drula E."/>
            <person name="Courty P.E."/>
            <person name="Kohler A."/>
            <person name="Kuo A."/>
            <person name="LaButti K."/>
            <person name="Pangilinan J."/>
            <person name="Lipzen A."/>
            <person name="Riley R."/>
            <person name="Andreopoulos W."/>
            <person name="He G."/>
            <person name="Johnson J."/>
            <person name="Nolan M."/>
            <person name="Tritt A."/>
            <person name="Barry K.W."/>
            <person name="Grigoriev I.V."/>
            <person name="Nagy L.G."/>
            <person name="Hibbett D."/>
            <person name="Henrissat B."/>
            <person name="Matheny P.B."/>
            <person name="Labbe J."/>
            <person name="Martin F.M."/>
        </authorList>
    </citation>
    <scope>NUCLEOTIDE SEQUENCE</scope>
    <source>
        <strain evidence="1">BPL690</strain>
    </source>
</reference>
<gene>
    <name evidence="1" type="ORF">B0F90DRAFT_1733608</name>
</gene>
<name>A0AAD4QMA0_9AGAM</name>
<proteinExistence type="predicted"/>
<comment type="caution">
    <text evidence="1">The sequence shown here is derived from an EMBL/GenBank/DDBJ whole genome shotgun (WGS) entry which is preliminary data.</text>
</comment>
<evidence type="ECO:0000313" key="2">
    <source>
        <dbReference type="Proteomes" id="UP001203297"/>
    </source>
</evidence>
<dbReference type="Proteomes" id="UP001203297">
    <property type="component" value="Unassembled WGS sequence"/>
</dbReference>
<keyword evidence="2" id="KW-1185">Reference proteome</keyword>
<organism evidence="1 2">
    <name type="scientific">Multifurca ochricompacta</name>
    <dbReference type="NCBI Taxonomy" id="376703"/>
    <lineage>
        <taxon>Eukaryota</taxon>
        <taxon>Fungi</taxon>
        <taxon>Dikarya</taxon>
        <taxon>Basidiomycota</taxon>
        <taxon>Agaricomycotina</taxon>
        <taxon>Agaricomycetes</taxon>
        <taxon>Russulales</taxon>
        <taxon>Russulaceae</taxon>
        <taxon>Multifurca</taxon>
    </lineage>
</organism>
<sequence>MSSVRLNTFVISEDYPLIPLRSRTNSSQHWLLRRWLFKLSWKRMGRGILRRW</sequence>
<dbReference type="EMBL" id="WTXG01000029">
    <property type="protein sequence ID" value="KAI0298379.1"/>
    <property type="molecule type" value="Genomic_DNA"/>
</dbReference>
<accession>A0AAD4QMA0</accession>